<accession>A0A829PDX0</accession>
<evidence type="ECO:0000313" key="2">
    <source>
        <dbReference type="Proteomes" id="UP000019854"/>
    </source>
</evidence>
<protein>
    <submittedName>
        <fullName evidence="1">Uncharacterized protein</fullName>
    </submittedName>
</protein>
<reference evidence="1 2" key="1">
    <citation type="submission" date="2014-01" db="EMBL/GenBank/DDBJ databases">
        <authorList>
            <person name="Zelazny A."/>
            <person name="Olivier K."/>
            <person name="Sampaio E.P."/>
            <person name="Holland S.M."/>
            <person name="Tallon L.J."/>
            <person name="Sadzewicz L.K."/>
            <person name="Sengamalay N."/>
            <person name="Fraser C.M."/>
            <person name="Hine E."/>
            <person name="Shefchek K.A."/>
            <person name="Das S.P."/>
            <person name="Shallom S.J."/>
            <person name="Agrawal S."/>
            <person name="Tettelin H."/>
        </authorList>
    </citation>
    <scope>NUCLEOTIDE SEQUENCE [LARGE SCALE GENOMIC DNA]</scope>
    <source>
        <strain evidence="1 2">MAB_030201_1075</strain>
    </source>
</reference>
<dbReference type="EMBL" id="JAOX01000001">
    <property type="protein sequence ID" value="ETZ86899.1"/>
    <property type="molecule type" value="Genomic_DNA"/>
</dbReference>
<evidence type="ECO:0000313" key="1">
    <source>
        <dbReference type="EMBL" id="ETZ86899.1"/>
    </source>
</evidence>
<name>A0A829PDX0_9MYCO</name>
<sequence length="46" mass="5223">MIIPGCFARDWKSSISTIRDAICTHVRVQIWLLTSGSVLRRYASVD</sequence>
<proteinExistence type="predicted"/>
<organism evidence="1 2">
    <name type="scientific">Mycobacteroides abscessus MAB_030201_1075</name>
    <dbReference type="NCBI Taxonomy" id="1335410"/>
    <lineage>
        <taxon>Bacteria</taxon>
        <taxon>Bacillati</taxon>
        <taxon>Actinomycetota</taxon>
        <taxon>Actinomycetes</taxon>
        <taxon>Mycobacteriales</taxon>
        <taxon>Mycobacteriaceae</taxon>
        <taxon>Mycobacteroides</taxon>
        <taxon>Mycobacteroides abscessus</taxon>
    </lineage>
</organism>
<comment type="caution">
    <text evidence="1">The sequence shown here is derived from an EMBL/GenBank/DDBJ whole genome shotgun (WGS) entry which is preliminary data.</text>
</comment>
<dbReference type="AlphaFoldDB" id="A0A829PDX0"/>
<gene>
    <name evidence="1" type="ORF">L829_0437</name>
</gene>
<dbReference type="Proteomes" id="UP000019854">
    <property type="component" value="Unassembled WGS sequence"/>
</dbReference>